<dbReference type="InterPro" id="IPR032466">
    <property type="entry name" value="Metal_Hydrolase"/>
</dbReference>
<comment type="caution">
    <text evidence="2">The sequence shown here is derived from an EMBL/GenBank/DDBJ whole genome shotgun (WGS) entry which is preliminary data.</text>
</comment>
<reference evidence="3" key="1">
    <citation type="journal article" date="2019" name="Int. J. Syst. Evol. Microbiol.">
        <title>The Global Catalogue of Microorganisms (GCM) 10K type strain sequencing project: providing services to taxonomists for standard genome sequencing and annotation.</title>
        <authorList>
            <consortium name="The Broad Institute Genomics Platform"/>
            <consortium name="The Broad Institute Genome Sequencing Center for Infectious Disease"/>
            <person name="Wu L."/>
            <person name="Ma J."/>
        </authorList>
    </citation>
    <scope>NUCLEOTIDE SEQUENCE [LARGE SCALE GENOMIC DNA]</scope>
    <source>
        <strain evidence="3">LMG 24813</strain>
    </source>
</reference>
<evidence type="ECO:0000313" key="2">
    <source>
        <dbReference type="EMBL" id="MFC4200949.1"/>
    </source>
</evidence>
<feature type="domain" description="Amidohydrolase-related" evidence="1">
    <location>
        <begin position="3"/>
        <end position="260"/>
    </location>
</feature>
<evidence type="ECO:0000313" key="3">
    <source>
        <dbReference type="Proteomes" id="UP001595848"/>
    </source>
</evidence>
<sequence length="263" mass="28552">MHIFDSRYPYAPGAQPIPPALPGQYRAVQKRLGTARTVVIAPSSYGLDNRCTLQGLADLGPHSRAIVCLAPTVRDEELAELHAMGVRGVRLNLARGNSTPIEDLDPIARRIAPLGWHIQVMLTPAQLAAYADKLNALQVRLVIDHLARIPQDGGISSPAYPLLRKLLDGGNTWVKLSLASSARLIGTPQEDVLHAMGRALVAAAPTRLVWGSDWPHVLSTLDGTPQPGDEHMLAILLDWASSDRQRRGILCETPAMLYDFPAI</sequence>
<dbReference type="EMBL" id="JBHSBV010000003">
    <property type="protein sequence ID" value="MFC4200949.1"/>
    <property type="molecule type" value="Genomic_DNA"/>
</dbReference>
<proteinExistence type="predicted"/>
<dbReference type="Pfam" id="PF04909">
    <property type="entry name" value="Amidohydro_2"/>
    <property type="match status" value="1"/>
</dbReference>
<evidence type="ECO:0000259" key="1">
    <source>
        <dbReference type="Pfam" id="PF04909"/>
    </source>
</evidence>
<protein>
    <submittedName>
        <fullName evidence="2">Amidohydrolase family protein</fullName>
    </submittedName>
</protein>
<dbReference type="InterPro" id="IPR006680">
    <property type="entry name" value="Amidohydro-rel"/>
</dbReference>
<name>A0ABV8NYP6_9BURK</name>
<organism evidence="2 3">
    <name type="scientific">Candidimonas humi</name>
    <dbReference type="NCBI Taxonomy" id="683355"/>
    <lineage>
        <taxon>Bacteria</taxon>
        <taxon>Pseudomonadati</taxon>
        <taxon>Pseudomonadota</taxon>
        <taxon>Betaproteobacteria</taxon>
        <taxon>Burkholderiales</taxon>
        <taxon>Alcaligenaceae</taxon>
        <taxon>Candidimonas</taxon>
    </lineage>
</organism>
<dbReference type="InterPro" id="IPR052358">
    <property type="entry name" value="Aro_Compnd_Degr_Hydrolases"/>
</dbReference>
<dbReference type="SUPFAM" id="SSF51556">
    <property type="entry name" value="Metallo-dependent hydrolases"/>
    <property type="match status" value="1"/>
</dbReference>
<dbReference type="PANTHER" id="PTHR35563:SF2">
    <property type="entry name" value="BARREL METAL-DEPENDENT HYDROLASE, PUTATIVE (AFU_ORTHOLOGUE AFUA_1G16240)-RELATED"/>
    <property type="match status" value="1"/>
</dbReference>
<dbReference type="Gene3D" id="3.20.20.140">
    <property type="entry name" value="Metal-dependent hydrolases"/>
    <property type="match status" value="1"/>
</dbReference>
<dbReference type="Proteomes" id="UP001595848">
    <property type="component" value="Unassembled WGS sequence"/>
</dbReference>
<dbReference type="PANTHER" id="PTHR35563">
    <property type="entry name" value="BARREL METAL-DEPENDENT HYDROLASE, PUTATIVE (AFU_ORTHOLOGUE AFUA_1G16240)-RELATED"/>
    <property type="match status" value="1"/>
</dbReference>
<keyword evidence="3" id="KW-1185">Reference proteome</keyword>
<accession>A0ABV8NYP6</accession>
<gene>
    <name evidence="2" type="ORF">ACFOY1_08290</name>
</gene>